<gene>
    <name evidence="2" type="ORF">BDV38DRAFT_234021</name>
</gene>
<name>A0A5N6T9B1_ASPPS</name>
<protein>
    <submittedName>
        <fullName evidence="2">Uncharacterized protein</fullName>
    </submittedName>
</protein>
<evidence type="ECO:0000313" key="2">
    <source>
        <dbReference type="EMBL" id="KAE8142769.1"/>
    </source>
</evidence>
<evidence type="ECO:0000313" key="3">
    <source>
        <dbReference type="Proteomes" id="UP000325672"/>
    </source>
</evidence>
<proteinExistence type="predicted"/>
<reference evidence="2 3" key="1">
    <citation type="submission" date="2019-04" db="EMBL/GenBank/DDBJ databases">
        <title>Friends and foes A comparative genomics study of 23 Aspergillus species from section Flavi.</title>
        <authorList>
            <consortium name="DOE Joint Genome Institute"/>
            <person name="Kjaerbolling I."/>
            <person name="Vesth T."/>
            <person name="Frisvad J.C."/>
            <person name="Nybo J.L."/>
            <person name="Theobald S."/>
            <person name="Kildgaard S."/>
            <person name="Isbrandt T."/>
            <person name="Kuo A."/>
            <person name="Sato A."/>
            <person name="Lyhne E.K."/>
            <person name="Kogle M.E."/>
            <person name="Wiebenga A."/>
            <person name="Kun R.S."/>
            <person name="Lubbers R.J."/>
            <person name="Makela M.R."/>
            <person name="Barry K."/>
            <person name="Chovatia M."/>
            <person name="Clum A."/>
            <person name="Daum C."/>
            <person name="Haridas S."/>
            <person name="He G."/>
            <person name="LaButti K."/>
            <person name="Lipzen A."/>
            <person name="Mondo S."/>
            <person name="Riley R."/>
            <person name="Salamov A."/>
            <person name="Simmons B.A."/>
            <person name="Magnuson J.K."/>
            <person name="Henrissat B."/>
            <person name="Mortensen U.H."/>
            <person name="Larsen T.O."/>
            <person name="Devries R.P."/>
            <person name="Grigoriev I.V."/>
            <person name="Machida M."/>
            <person name="Baker S.E."/>
            <person name="Andersen M.R."/>
        </authorList>
    </citation>
    <scope>NUCLEOTIDE SEQUENCE [LARGE SCALE GENOMIC DNA]</scope>
    <source>
        <strain evidence="2 3">CBS 117625</strain>
    </source>
</reference>
<dbReference type="RefSeq" id="XP_031918832.1">
    <property type="nucleotide sequence ID" value="XM_032053188.1"/>
</dbReference>
<evidence type="ECO:0000256" key="1">
    <source>
        <dbReference type="SAM" id="Phobius"/>
    </source>
</evidence>
<keyword evidence="3" id="KW-1185">Reference proteome</keyword>
<sequence length="105" mass="11568">MHTALNDQGWLASFEDINKVAVAVNVLSSTDLHLLAYPYSKLLTAIMMGCGHIVAQQSTRNMTSRGCTRCCDLEGFSLTGEQSKVNLRFSLDESRLGHSRAHPRS</sequence>
<dbReference type="Proteomes" id="UP000325672">
    <property type="component" value="Unassembled WGS sequence"/>
</dbReference>
<keyword evidence="1" id="KW-1133">Transmembrane helix</keyword>
<dbReference type="AlphaFoldDB" id="A0A5N6T9B1"/>
<feature type="transmembrane region" description="Helical" evidence="1">
    <location>
        <begin position="36"/>
        <end position="55"/>
    </location>
</feature>
<accession>A0A5N6T9B1</accession>
<dbReference type="EMBL" id="ML743553">
    <property type="protein sequence ID" value="KAE8142769.1"/>
    <property type="molecule type" value="Genomic_DNA"/>
</dbReference>
<dbReference type="GeneID" id="43637398"/>
<keyword evidence="1" id="KW-0472">Membrane</keyword>
<keyword evidence="1" id="KW-0812">Transmembrane</keyword>
<organism evidence="2 3">
    <name type="scientific">Aspergillus pseudotamarii</name>
    <dbReference type="NCBI Taxonomy" id="132259"/>
    <lineage>
        <taxon>Eukaryota</taxon>
        <taxon>Fungi</taxon>
        <taxon>Dikarya</taxon>
        <taxon>Ascomycota</taxon>
        <taxon>Pezizomycotina</taxon>
        <taxon>Eurotiomycetes</taxon>
        <taxon>Eurotiomycetidae</taxon>
        <taxon>Eurotiales</taxon>
        <taxon>Aspergillaceae</taxon>
        <taxon>Aspergillus</taxon>
        <taxon>Aspergillus subgen. Circumdati</taxon>
    </lineage>
</organism>